<name>A0A820JTD3_9BILA</name>
<organism evidence="6 7">
    <name type="scientific">Rotaria socialis</name>
    <dbReference type="NCBI Taxonomy" id="392032"/>
    <lineage>
        <taxon>Eukaryota</taxon>
        <taxon>Metazoa</taxon>
        <taxon>Spiralia</taxon>
        <taxon>Gnathifera</taxon>
        <taxon>Rotifera</taxon>
        <taxon>Eurotatoria</taxon>
        <taxon>Bdelloidea</taxon>
        <taxon>Philodinida</taxon>
        <taxon>Philodinidae</taxon>
        <taxon>Rotaria</taxon>
    </lineage>
</organism>
<dbReference type="PANTHER" id="PTHR46636:SF1">
    <property type="entry name" value="CDK2-ASSOCIATED AND CULLIN DOMAIN-CONTAINING PROTEIN 1"/>
    <property type="match status" value="1"/>
</dbReference>
<evidence type="ECO:0000313" key="7">
    <source>
        <dbReference type="Proteomes" id="UP000663873"/>
    </source>
</evidence>
<dbReference type="Gene3D" id="3.40.50.2000">
    <property type="entry name" value="Glycogen Phosphorylase B"/>
    <property type="match status" value="2"/>
</dbReference>
<dbReference type="AlphaFoldDB" id="A0A820JTD3"/>
<dbReference type="Pfam" id="PF00534">
    <property type="entry name" value="Glycos_transf_1"/>
    <property type="match status" value="1"/>
</dbReference>
<evidence type="ECO:0008006" key="8">
    <source>
        <dbReference type="Google" id="ProtNLM"/>
    </source>
</evidence>
<feature type="region of interest" description="Disordered" evidence="3">
    <location>
        <begin position="422"/>
        <end position="459"/>
    </location>
</feature>
<feature type="domain" description="Cullin N-terminal" evidence="5">
    <location>
        <begin position="221"/>
        <end position="379"/>
    </location>
</feature>
<evidence type="ECO:0000259" key="4">
    <source>
        <dbReference type="Pfam" id="PF00534"/>
    </source>
</evidence>
<dbReference type="InterPro" id="IPR016159">
    <property type="entry name" value="Cullin_repeat-like_dom_sf"/>
</dbReference>
<dbReference type="Pfam" id="PF00888">
    <property type="entry name" value="Cullin"/>
    <property type="match status" value="1"/>
</dbReference>
<keyword evidence="2" id="KW-0808">Transferase</keyword>
<dbReference type="GO" id="GO:0031625">
    <property type="term" value="F:ubiquitin protein ligase binding"/>
    <property type="evidence" value="ECO:0007669"/>
    <property type="project" value="InterPro"/>
</dbReference>
<evidence type="ECO:0000313" key="6">
    <source>
        <dbReference type="EMBL" id="CAF4329195.1"/>
    </source>
</evidence>
<sequence length="459" mass="52486">MRSVCATSSRVVVLSNGGRQLLIDVYGVDEKKISVVPHGVPDSKFSHSLADAKVSLGFEENIPMMATFGLLHRNKNIQFPLKAMQTIVKSIPNVMYLIIGQTHPQVQLYEGDSYVHELENNITAFGLTKNVRFVNKYMHDDELIAYLGAVDIVLTPYNSVDQYVSGALSWAVGAGKCVISTPYLYATELLDNGRGFLTPFNDTAHLMFVKYSDSEYLSEAWTPINETLKQFLQNSVENFKPTSYQTTYCQIYKSVCKGYKERLFDDLKNLVTEHCYSLKRQLDESMQKMIDDRSNTRMNLFFLQFTNLLHQYRRAIEGIVPLFHYLDIIYVKPKVRSSVEQELLLLYKTIIVEPFLNHIFTLLQHLINTSHRPSKETIDLLLHLISDITPESAIKQYDLFKRYCDGEDVFSEITSNDEDMITSAPRTTSKRPVDDLLGEEDQPSAKRTTNIIKSPHTDN</sequence>
<gene>
    <name evidence="6" type="ORF">UJA718_LOCUS14383</name>
</gene>
<dbReference type="InterPro" id="IPR042652">
    <property type="entry name" value="CACUL1"/>
</dbReference>
<reference evidence="6" key="1">
    <citation type="submission" date="2021-02" db="EMBL/GenBank/DDBJ databases">
        <authorList>
            <person name="Nowell W R."/>
        </authorList>
    </citation>
    <scope>NUCLEOTIDE SEQUENCE</scope>
</reference>
<comment type="caution">
    <text evidence="6">The sequence shown here is derived from an EMBL/GenBank/DDBJ whole genome shotgun (WGS) entry which is preliminary data.</text>
</comment>
<comment type="similarity">
    <text evidence="1">Belongs to the cullin family.</text>
</comment>
<dbReference type="GO" id="GO:0000082">
    <property type="term" value="P:G1/S transition of mitotic cell cycle"/>
    <property type="evidence" value="ECO:0007669"/>
    <property type="project" value="TreeGrafter"/>
</dbReference>
<dbReference type="GO" id="GO:0006511">
    <property type="term" value="P:ubiquitin-dependent protein catabolic process"/>
    <property type="evidence" value="ECO:0007669"/>
    <property type="project" value="InterPro"/>
</dbReference>
<protein>
    <recommendedName>
        <fullName evidence="8">Glycosyltransferase</fullName>
    </recommendedName>
</protein>
<evidence type="ECO:0000259" key="5">
    <source>
        <dbReference type="Pfam" id="PF00888"/>
    </source>
</evidence>
<dbReference type="PANTHER" id="PTHR46636">
    <property type="entry name" value="CDK2-ASSOCIATED AND CULLIN DOMAIN-CONTAINING PROTEIN 1"/>
    <property type="match status" value="1"/>
</dbReference>
<dbReference type="InterPro" id="IPR001296">
    <property type="entry name" value="Glyco_trans_1"/>
</dbReference>
<keyword evidence="2" id="KW-0328">Glycosyltransferase</keyword>
<dbReference type="GO" id="GO:0019901">
    <property type="term" value="F:protein kinase binding"/>
    <property type="evidence" value="ECO:0007669"/>
    <property type="project" value="TreeGrafter"/>
</dbReference>
<evidence type="ECO:0000256" key="1">
    <source>
        <dbReference type="ARBA" id="ARBA00006019"/>
    </source>
</evidence>
<dbReference type="SUPFAM" id="SSF53756">
    <property type="entry name" value="UDP-Glycosyltransferase/glycogen phosphorylase"/>
    <property type="match status" value="1"/>
</dbReference>
<proteinExistence type="inferred from homology"/>
<dbReference type="SUPFAM" id="SSF74788">
    <property type="entry name" value="Cullin repeat-like"/>
    <property type="match status" value="1"/>
</dbReference>
<dbReference type="GO" id="GO:0016757">
    <property type="term" value="F:glycosyltransferase activity"/>
    <property type="evidence" value="ECO:0007669"/>
    <property type="project" value="UniProtKB-KW"/>
</dbReference>
<feature type="domain" description="Glycosyl transferase family 1" evidence="4">
    <location>
        <begin position="55"/>
        <end position="204"/>
    </location>
</feature>
<evidence type="ECO:0000256" key="2">
    <source>
        <dbReference type="ARBA" id="ARBA00022676"/>
    </source>
</evidence>
<keyword evidence="7" id="KW-1185">Reference proteome</keyword>
<dbReference type="Gene3D" id="1.20.1310.10">
    <property type="entry name" value="Cullin Repeats"/>
    <property type="match status" value="1"/>
</dbReference>
<evidence type="ECO:0000256" key="3">
    <source>
        <dbReference type="SAM" id="MobiDB-lite"/>
    </source>
</evidence>
<accession>A0A820JTD3</accession>
<dbReference type="EMBL" id="CAJOBP010002021">
    <property type="protein sequence ID" value="CAF4329195.1"/>
    <property type="molecule type" value="Genomic_DNA"/>
</dbReference>
<feature type="non-terminal residue" evidence="6">
    <location>
        <position position="459"/>
    </location>
</feature>
<dbReference type="InterPro" id="IPR001373">
    <property type="entry name" value="Cullin_N"/>
</dbReference>
<dbReference type="Proteomes" id="UP000663873">
    <property type="component" value="Unassembled WGS sequence"/>
</dbReference>